<evidence type="ECO:0000256" key="2">
    <source>
        <dbReference type="ARBA" id="ARBA00007313"/>
    </source>
</evidence>
<sequence length="1626" mass="179469">MCSEHKVFGTQCVQNTTVFGTLFQYQLEVSHPEGGCFNWRSTRPGVVTVEPINPNSRGCSDKAIITSKSKHPEEQTAVIFAEEPASGVTLSCGVTVDVMTSIEITTTTKVLFVDAAPARMIVEAFNKEGDRFSSLGDIPFDWHFTFGEGRPLRIVPFGQSKYDAPSGIEELEREKKKGFVVLVEGIHTGDAQLTAKFLDPEFANIEGNTIELLVIANVLLVPSNDLYVPLHSIIQYGAVIVKQDSTQPISLPSAEYSLQLSNTSICSLDQKTSKVYAMALGTTEITLIDSNMKTKHGLKPQSSRISVVEPDAIQFSIDRGGLWYLQKGLDYRINVKLTDMLGNIMFIPDNAKFETQIPTAYFEVLESSKNGTYFYVKAKKSGKTILKSKFVSILDQRGYEQRIKTSVDGEQELQISDPITVDPPQLVFPYHQKERYQYPLKAFGGTGLYQWSSSDRSIAMVEESRGIVHSGELGETSVEVNDVYNPAHTAQSKVLVIEPTQVHFGPTPVEAEIGTELVVNVQLMGRDSRGNLVPFTDCRHVNFRYAVDDLSIFTVNTAAQQRIPEENRGCTTVTLKAVSSGDTKVKVWFGSQTAVLDISAYPPLKLTASSDLLMMLGAGKSVSFEGGPRPWLLDSSGYFNDIKSNDNKQTSVNLQGNSFNVYCSENSGEATVVVAVGNRKSTTNSLPAVARSKIRICCSVPTRLSLTTKPKSSQNLPPCPAFAHSIHFNIPSLLELSGFGKCSNDQETEERIFDSISSLNVDFSTVQKKLLNIESIPVEATEPSKIPSRAVPKGLPGTVDIDAKTHDFFTLGNTQSKKHHKIPTGELSTRLSLNLVDFAKADPDTIVLWNEKNVRGKVIVNGGSGHFWFDNDEIRQVVQATLHSHPKDSIAHIELAPITQGLTKLTLYDLCIDGNKLQIGIKVTDINRINIKATDMVELGTQIPLKIFVLDVENQPFPLEDVKLMNLALSSSSEFVKLQKTDLLNYEVRGLKVGTSVITASARSSTGKIIKSAPHQIQVFEPLSLEPRVVTLIPESVFQLQILGGPQSLPSLKFSLNNTAVAKVADNGLITSTTTLGYSSITAAVTNRDVPITKDTVVLKVVSMTGVKILVTTTTVQEGEIVFARVQGVADDETPFSFGGAEYPLNVTWKLSAEDVLNFTSPLTELVEEPIPNRFGVQLLANRGGRVTLHATVTVHPKSKKHFQSKATEFSDSIQITVEPSLKLTHPEILPKSILMTTDTSLDLSVNRPQKNVVYSTELNKTPLIWLTGENKETLQSGNQEGNAALKISYISTAHNETTVVPVEIIPVNSIHLSADLPALPISTRNLEFLPQGIWIRLVVTFRDGRGRPFHATNTQLRYRPHRIWIRLVVTFRDGRGRPFHATNTQLRYRPHRFDLTEIIAGDSNRTFSVHLKQAGETVFKVWDASDPRKSAFIRLPVAELPPPEDVENVTETAIKECAKPETTKIFVVDQDRAITSREYFEFETKPTKPTGFFDSLANFFDKYQQLILALLVVCLSAILLFSGFRLGLLTANQTRPPTYMSPIQQDGMEGSFGYWRTLSKPLVTSTPIEPITRTPGRKSPRKNIEEQSSLNFSGRSSGSSGEPFLWSTQDSFKAGSPVVNRLYRS</sequence>
<evidence type="ECO:0000259" key="18">
    <source>
        <dbReference type="Pfam" id="PF24991"/>
    </source>
</evidence>
<evidence type="ECO:0000259" key="17">
    <source>
        <dbReference type="Pfam" id="PF24935"/>
    </source>
</evidence>
<feature type="domain" description="NUP210 Ig-like" evidence="13">
    <location>
        <begin position="216"/>
        <end position="310"/>
    </location>
</feature>
<feature type="domain" description="NUP210 Ig-like" evidence="14">
    <location>
        <begin position="23"/>
        <end position="97"/>
    </location>
</feature>
<keyword evidence="4" id="KW-0732">Signal</keyword>
<reference evidence="21" key="1">
    <citation type="submission" date="2022-11" db="UniProtKB">
        <authorList>
            <consortium name="WormBaseParasite"/>
        </authorList>
    </citation>
    <scope>IDENTIFICATION</scope>
</reference>
<dbReference type="Pfam" id="PF26181">
    <property type="entry name" value="Ig_NUP210_13th"/>
    <property type="match status" value="1"/>
</dbReference>
<dbReference type="PANTHER" id="PTHR23019">
    <property type="entry name" value="NUCLEAR PORE MEMBRANE GLYCOPROTEIN GP210-RELATED"/>
    <property type="match status" value="1"/>
</dbReference>
<feature type="domain" description="NUP210 fourth Ig-like" evidence="18">
    <location>
        <begin position="320"/>
        <end position="398"/>
    </location>
</feature>
<comment type="similarity">
    <text evidence="2">Belongs to the NUP210 family.</text>
</comment>
<feature type="domain" description="NUP210 Ig-like" evidence="12">
    <location>
        <begin position="605"/>
        <end position="699"/>
    </location>
</feature>
<dbReference type="WBParaSite" id="ACRNAN_Path_1256.g4906.t1">
    <property type="protein sequence ID" value="ACRNAN_Path_1256.g4906.t1"/>
    <property type="gene ID" value="ACRNAN_Path_1256.g4906"/>
</dbReference>
<dbReference type="Pfam" id="PF24902">
    <property type="entry name" value="Ig_NUP210_9th"/>
    <property type="match status" value="1"/>
</dbReference>
<evidence type="ECO:0000256" key="6">
    <source>
        <dbReference type="ARBA" id="ARBA00023136"/>
    </source>
</evidence>
<evidence type="ECO:0000256" key="8">
    <source>
        <dbReference type="ARBA" id="ARBA00023242"/>
    </source>
</evidence>
<evidence type="ECO:0000259" key="19">
    <source>
        <dbReference type="Pfam" id="PF26181"/>
    </source>
</evidence>
<dbReference type="GO" id="GO:0031965">
    <property type="term" value="C:nuclear membrane"/>
    <property type="evidence" value="ECO:0007669"/>
    <property type="project" value="UniProtKB-SubCell"/>
</dbReference>
<protein>
    <submittedName>
        <fullName evidence="21">Nuclear pore membrane glycoprotein 210</fullName>
    </submittedName>
</protein>
<keyword evidence="20" id="KW-1185">Reference proteome</keyword>
<evidence type="ECO:0000259" key="14">
    <source>
        <dbReference type="Pfam" id="PF22967"/>
    </source>
</evidence>
<dbReference type="SUPFAM" id="SSF49373">
    <property type="entry name" value="Invasin/intimin cell-adhesion fragments"/>
    <property type="match status" value="1"/>
</dbReference>
<keyword evidence="8" id="KW-0539">Nucleus</keyword>
<dbReference type="Proteomes" id="UP000887540">
    <property type="component" value="Unplaced"/>
</dbReference>
<evidence type="ECO:0000256" key="7">
    <source>
        <dbReference type="ARBA" id="ARBA00023180"/>
    </source>
</evidence>
<dbReference type="Pfam" id="PF22969">
    <property type="entry name" value="Ig_NUP210_2nd"/>
    <property type="match status" value="1"/>
</dbReference>
<evidence type="ECO:0000256" key="9">
    <source>
        <dbReference type="SAM" id="MobiDB-lite"/>
    </source>
</evidence>
<feature type="domain" description="NUP210 Ig-like" evidence="11">
    <location>
        <begin position="1365"/>
        <end position="1438"/>
    </location>
</feature>
<dbReference type="Pfam" id="PF22959">
    <property type="entry name" value="Ig_NUP210_15th"/>
    <property type="match status" value="2"/>
</dbReference>
<evidence type="ECO:0000259" key="11">
    <source>
        <dbReference type="Pfam" id="PF22959"/>
    </source>
</evidence>
<evidence type="ECO:0000256" key="1">
    <source>
        <dbReference type="ARBA" id="ARBA00004590"/>
    </source>
</evidence>
<evidence type="ECO:0000259" key="13">
    <source>
        <dbReference type="Pfam" id="PF22963"/>
    </source>
</evidence>
<organism evidence="20 21">
    <name type="scientific">Acrobeloides nanus</name>
    <dbReference type="NCBI Taxonomy" id="290746"/>
    <lineage>
        <taxon>Eukaryota</taxon>
        <taxon>Metazoa</taxon>
        <taxon>Ecdysozoa</taxon>
        <taxon>Nematoda</taxon>
        <taxon>Chromadorea</taxon>
        <taxon>Rhabditida</taxon>
        <taxon>Tylenchina</taxon>
        <taxon>Cephalobomorpha</taxon>
        <taxon>Cephaloboidea</taxon>
        <taxon>Cephalobidae</taxon>
        <taxon>Acrobeloides</taxon>
    </lineage>
</organism>
<proteinExistence type="inferred from homology"/>
<dbReference type="InterPro" id="IPR055099">
    <property type="entry name" value="Ig_NUP210_7th"/>
</dbReference>
<dbReference type="InterPro" id="IPR045197">
    <property type="entry name" value="NUP210-like"/>
</dbReference>
<keyword evidence="3 10" id="KW-0812">Transmembrane</keyword>
<feature type="domain" description="NUP210 Ig-like" evidence="11">
    <location>
        <begin position="1312"/>
        <end position="1363"/>
    </location>
</feature>
<dbReference type="Pfam" id="PF22967">
    <property type="entry name" value="Ig_NUP210_1st"/>
    <property type="match status" value="1"/>
</dbReference>
<dbReference type="InterPro" id="IPR056897">
    <property type="entry name" value="Ig_NUP210_4th"/>
</dbReference>
<dbReference type="InterPro" id="IPR055094">
    <property type="entry name" value="NUP210_Ig15"/>
</dbReference>
<evidence type="ECO:0000313" key="21">
    <source>
        <dbReference type="WBParaSite" id="ACRNAN_Path_1256.g4906.t1"/>
    </source>
</evidence>
<feature type="domain" description="NUP210 Ig-like" evidence="16">
    <location>
        <begin position="842"/>
        <end position="913"/>
    </location>
</feature>
<evidence type="ECO:0000256" key="4">
    <source>
        <dbReference type="ARBA" id="ARBA00022729"/>
    </source>
</evidence>
<evidence type="ECO:0000256" key="3">
    <source>
        <dbReference type="ARBA" id="ARBA00022692"/>
    </source>
</evidence>
<dbReference type="InterPro" id="IPR008964">
    <property type="entry name" value="Invasin/intimin_cell_adhesion"/>
</dbReference>
<feature type="domain" description="NUP210 Ig-like" evidence="15">
    <location>
        <begin position="106"/>
        <end position="206"/>
    </location>
</feature>
<evidence type="ECO:0000259" key="12">
    <source>
        <dbReference type="Pfam" id="PF22962"/>
    </source>
</evidence>
<dbReference type="Pfam" id="PF22963">
    <property type="entry name" value="Ig_NUP210_3rd"/>
    <property type="match status" value="1"/>
</dbReference>
<keyword evidence="5 10" id="KW-1133">Transmembrane helix</keyword>
<dbReference type="InterPro" id="IPR056898">
    <property type="entry name" value="Ig_NUP210_6th"/>
</dbReference>
<evidence type="ECO:0000313" key="20">
    <source>
        <dbReference type="Proteomes" id="UP000887540"/>
    </source>
</evidence>
<dbReference type="Pfam" id="PF24991">
    <property type="entry name" value="Ig_NUP210_4th"/>
    <property type="match status" value="1"/>
</dbReference>
<dbReference type="InterPro" id="IPR055096">
    <property type="entry name" value="Ig_NUP210_1st"/>
</dbReference>
<dbReference type="Pfam" id="PF24935">
    <property type="entry name" value="Ig_NUP210_6th"/>
    <property type="match status" value="1"/>
</dbReference>
<keyword evidence="7" id="KW-0325">Glycoprotein</keyword>
<comment type="subcellular location">
    <subcellularLocation>
        <location evidence="1">Nucleus membrane</location>
        <topology evidence="1">Single-pass membrane protein</topology>
    </subcellularLocation>
</comment>
<evidence type="ECO:0000256" key="10">
    <source>
        <dbReference type="SAM" id="Phobius"/>
    </source>
</evidence>
<dbReference type="GO" id="GO:0005643">
    <property type="term" value="C:nuclear pore"/>
    <property type="evidence" value="ECO:0007669"/>
    <property type="project" value="TreeGrafter"/>
</dbReference>
<feature type="compositionally biased region" description="Low complexity" evidence="9">
    <location>
        <begin position="1589"/>
        <end position="1602"/>
    </location>
</feature>
<dbReference type="Pfam" id="PF26182">
    <property type="entry name" value="Ig_NUP210_5th"/>
    <property type="match status" value="1"/>
</dbReference>
<name>A0A914BY96_9BILA</name>
<keyword evidence="6 10" id="KW-0472">Membrane</keyword>
<evidence type="ECO:0000256" key="5">
    <source>
        <dbReference type="ARBA" id="ARBA00022989"/>
    </source>
</evidence>
<dbReference type="InterPro" id="IPR058779">
    <property type="entry name" value="Ig_NUP210_13th"/>
</dbReference>
<feature type="transmembrane region" description="Helical" evidence="10">
    <location>
        <begin position="1507"/>
        <end position="1529"/>
    </location>
</feature>
<dbReference type="InterPro" id="IPR055097">
    <property type="entry name" value="Ig_NUP210_2nd"/>
</dbReference>
<dbReference type="InterPro" id="IPR056899">
    <property type="entry name" value="Ig_NUP210_9th"/>
</dbReference>
<accession>A0A914BY96</accession>
<feature type="domain" description="NUP210 Ig-like" evidence="19">
    <location>
        <begin position="1103"/>
        <end position="1218"/>
    </location>
</feature>
<evidence type="ECO:0000259" key="16">
    <source>
        <dbReference type="Pfam" id="PF24902"/>
    </source>
</evidence>
<evidence type="ECO:0000259" key="15">
    <source>
        <dbReference type="Pfam" id="PF22969"/>
    </source>
</evidence>
<feature type="region of interest" description="Disordered" evidence="9">
    <location>
        <begin position="1567"/>
        <end position="1610"/>
    </location>
</feature>
<feature type="domain" description="NUP210 Ig-like" evidence="17">
    <location>
        <begin position="503"/>
        <end position="588"/>
    </location>
</feature>
<dbReference type="Pfam" id="PF22962">
    <property type="entry name" value="Ig_NUP210_7th"/>
    <property type="match status" value="1"/>
</dbReference>
<dbReference type="InterPro" id="IPR055098">
    <property type="entry name" value="Ig_NUP210_3rd"/>
</dbReference>
<dbReference type="PANTHER" id="PTHR23019:SF0">
    <property type="entry name" value="NUCLEAR PORE MEMBRANE GLYCOPROTEIN 210"/>
    <property type="match status" value="1"/>
</dbReference>